<proteinExistence type="predicted"/>
<sequence>MYLPTAMFDFPVAPSASGPFQIDPGVGAPRSENKA</sequence>
<accession>K8XMT8</accession>
<dbReference type="EMBL" id="AJYC02000084">
    <property type="protein sequence ID" value="EKT79502.1"/>
    <property type="molecule type" value="Genomic_DNA"/>
</dbReference>
<evidence type="ECO:0000313" key="3">
    <source>
        <dbReference type="Proteomes" id="UP000005951"/>
    </source>
</evidence>
<gene>
    <name evidence="2" type="ORF">WSS_A27265</name>
</gene>
<evidence type="ECO:0000313" key="2">
    <source>
        <dbReference type="EMBL" id="EKT79502.1"/>
    </source>
</evidence>
<dbReference type="Proteomes" id="UP000005951">
    <property type="component" value="Unassembled WGS sequence"/>
</dbReference>
<feature type="region of interest" description="Disordered" evidence="1">
    <location>
        <begin position="15"/>
        <end position="35"/>
    </location>
</feature>
<organism evidence="2 3">
    <name type="scientific">Rhodococcus opacus M213</name>
    <dbReference type="NCBI Taxonomy" id="1129896"/>
    <lineage>
        <taxon>Bacteria</taxon>
        <taxon>Bacillati</taxon>
        <taxon>Actinomycetota</taxon>
        <taxon>Actinomycetes</taxon>
        <taxon>Mycobacteriales</taxon>
        <taxon>Nocardiaceae</taxon>
        <taxon>Rhodococcus</taxon>
    </lineage>
</organism>
<protein>
    <submittedName>
        <fullName evidence="2">Acetamidase</fullName>
    </submittedName>
</protein>
<name>K8XMT8_RHOOP</name>
<reference evidence="2 3" key="1">
    <citation type="journal article" date="2013" name="Genome Announc.">
        <title>Draft Genome Sequence of Rhodococcus opacus Strain M213 Shows a Diverse Catabolic Potential.</title>
        <authorList>
            <person name="Pathak A."/>
            <person name="Green S.J."/>
            <person name="Ogram A."/>
            <person name="Chauhan A."/>
        </authorList>
    </citation>
    <scope>NUCLEOTIDE SEQUENCE [LARGE SCALE GENOMIC DNA]</scope>
    <source>
        <strain evidence="2 3">M213</strain>
    </source>
</reference>
<comment type="caution">
    <text evidence="2">The sequence shown here is derived from an EMBL/GenBank/DDBJ whole genome shotgun (WGS) entry which is preliminary data.</text>
</comment>
<dbReference type="AlphaFoldDB" id="K8XMT8"/>
<evidence type="ECO:0000256" key="1">
    <source>
        <dbReference type="SAM" id="MobiDB-lite"/>
    </source>
</evidence>